<keyword evidence="4" id="KW-1003">Cell membrane</keyword>
<dbReference type="InterPro" id="IPR034718">
    <property type="entry name" value="RlpA"/>
</dbReference>
<dbReference type="Pfam" id="PF05036">
    <property type="entry name" value="SPOR"/>
    <property type="match status" value="1"/>
</dbReference>
<sequence length="259" mass="29132">MRMPWRTRVGIGLLLAVLAAGCTRTPPPPPPTPSPPVSGLRTQRPYQINGIWYYPLPSAEGYVEEGTASWYGSDFHGRPTACGERYDMFAMTAAHKTLPLGTYVKVTNLENHRSTILRINDRGPFVAGRIIDLSCRGAQELDSYRKGTARVRVEAVQYASEEKLGTNTYWRVDPVPSFRYGQFTIQIGAFREQPNALKLKDRMSRHFDGAQIVQAYEKGCILHRVQVGMYRDLLLARKELDSLRIHGFSDAFIVAVEGQ</sequence>
<keyword evidence="4" id="KW-0472">Membrane</keyword>
<dbReference type="KEGG" id="sfu:Sfum_3300"/>
<dbReference type="Gene3D" id="3.30.70.1070">
    <property type="entry name" value="Sporulation related repeat"/>
    <property type="match status" value="1"/>
</dbReference>
<dbReference type="HOGENOM" id="CLU_042923_3_4_7"/>
<dbReference type="InParanoid" id="A0LNH1"/>
<dbReference type="Gene3D" id="2.40.40.10">
    <property type="entry name" value="RlpA-like domain"/>
    <property type="match status" value="1"/>
</dbReference>
<proteinExistence type="inferred from homology"/>
<dbReference type="Proteomes" id="UP000001784">
    <property type="component" value="Chromosome"/>
</dbReference>
<dbReference type="SUPFAM" id="SSF50685">
    <property type="entry name" value="Barwin-like endoglucanases"/>
    <property type="match status" value="1"/>
</dbReference>
<dbReference type="GO" id="GO:0071555">
    <property type="term" value="P:cell wall organization"/>
    <property type="evidence" value="ECO:0007669"/>
    <property type="project" value="UniProtKB-KW"/>
</dbReference>
<dbReference type="PROSITE" id="PS51724">
    <property type="entry name" value="SPOR"/>
    <property type="match status" value="1"/>
</dbReference>
<feature type="signal peptide" evidence="6">
    <location>
        <begin position="1"/>
        <end position="19"/>
    </location>
</feature>
<feature type="domain" description="SPOR" evidence="7">
    <location>
        <begin position="177"/>
        <end position="256"/>
    </location>
</feature>
<dbReference type="GO" id="GO:0000270">
    <property type="term" value="P:peptidoglycan metabolic process"/>
    <property type="evidence" value="ECO:0007669"/>
    <property type="project" value="UniProtKB-UniRule"/>
</dbReference>
<evidence type="ECO:0000259" key="7">
    <source>
        <dbReference type="PROSITE" id="PS51724"/>
    </source>
</evidence>
<dbReference type="PROSITE" id="PS51257">
    <property type="entry name" value="PROKAR_LIPOPROTEIN"/>
    <property type="match status" value="1"/>
</dbReference>
<dbReference type="GO" id="GO:0005886">
    <property type="term" value="C:plasma membrane"/>
    <property type="evidence" value="ECO:0007669"/>
    <property type="project" value="UniProtKB-SubCell"/>
</dbReference>
<dbReference type="SUPFAM" id="SSF110997">
    <property type="entry name" value="Sporulation related repeat"/>
    <property type="match status" value="1"/>
</dbReference>
<protein>
    <recommendedName>
        <fullName evidence="4">Probable endolytic peptidoglycan transglycosylase RlpA</fullName>
        <ecNumber evidence="4">4.2.2.-</ecNumber>
    </recommendedName>
</protein>
<dbReference type="AlphaFoldDB" id="A0LNH1"/>
<dbReference type="EC" id="4.2.2.-" evidence="4"/>
<accession>A0LNH1</accession>
<evidence type="ECO:0000256" key="4">
    <source>
        <dbReference type="HAMAP-Rule" id="MF_02071"/>
    </source>
</evidence>
<dbReference type="InterPro" id="IPR036908">
    <property type="entry name" value="RlpA-like_sf"/>
</dbReference>
<dbReference type="Pfam" id="PF03330">
    <property type="entry name" value="DPBB_1"/>
    <property type="match status" value="1"/>
</dbReference>
<evidence type="ECO:0000313" key="8">
    <source>
        <dbReference type="EMBL" id="ABK18973.1"/>
    </source>
</evidence>
<dbReference type="STRING" id="335543.Sfum_3300"/>
<dbReference type="InterPro" id="IPR009009">
    <property type="entry name" value="RlpA-like_DPBB"/>
</dbReference>
<dbReference type="HAMAP" id="MF_02071">
    <property type="entry name" value="RlpA"/>
    <property type="match status" value="1"/>
</dbReference>
<keyword evidence="3 4" id="KW-0961">Cell wall biogenesis/degradation</keyword>
<dbReference type="NCBIfam" id="TIGR00413">
    <property type="entry name" value="rlpA"/>
    <property type="match status" value="1"/>
</dbReference>
<comment type="subcellular location">
    <subcellularLocation>
        <location evidence="4">Cell membrane</location>
        <topology evidence="4">Lipid-anchor</topology>
    </subcellularLocation>
</comment>
<evidence type="ECO:0000256" key="1">
    <source>
        <dbReference type="ARBA" id="ARBA00022729"/>
    </source>
</evidence>
<dbReference type="GO" id="GO:0008932">
    <property type="term" value="F:lytic endotransglycosylase activity"/>
    <property type="evidence" value="ECO:0007669"/>
    <property type="project" value="UniProtKB-UniRule"/>
</dbReference>
<dbReference type="GO" id="GO:0042834">
    <property type="term" value="F:peptidoglycan binding"/>
    <property type="evidence" value="ECO:0007669"/>
    <property type="project" value="InterPro"/>
</dbReference>
<keyword evidence="2 4" id="KW-0456">Lyase</keyword>
<evidence type="ECO:0000256" key="5">
    <source>
        <dbReference type="RuleBase" id="RU003495"/>
    </source>
</evidence>
<feature type="chain" id="PRO_5009990581" description="Probable endolytic peptidoglycan transglycosylase RlpA" evidence="6">
    <location>
        <begin position="20"/>
        <end position="259"/>
    </location>
</feature>
<dbReference type="OrthoDB" id="9779128at2"/>
<keyword evidence="4" id="KW-0564">Palmitate</keyword>
<evidence type="ECO:0000313" key="9">
    <source>
        <dbReference type="Proteomes" id="UP000001784"/>
    </source>
</evidence>
<evidence type="ECO:0000256" key="6">
    <source>
        <dbReference type="SAM" id="SignalP"/>
    </source>
</evidence>
<dbReference type="eggNOG" id="COG0797">
    <property type="taxonomic scope" value="Bacteria"/>
</dbReference>
<reference evidence="8 9" key="1">
    <citation type="submission" date="2006-10" db="EMBL/GenBank/DDBJ databases">
        <title>Complete sequence of Syntrophobacter fumaroxidans MPOB.</title>
        <authorList>
            <consortium name="US DOE Joint Genome Institute"/>
            <person name="Copeland A."/>
            <person name="Lucas S."/>
            <person name="Lapidus A."/>
            <person name="Barry K."/>
            <person name="Detter J.C."/>
            <person name="Glavina del Rio T."/>
            <person name="Hammon N."/>
            <person name="Israni S."/>
            <person name="Pitluck S."/>
            <person name="Goltsman E.G."/>
            <person name="Martinez M."/>
            <person name="Schmutz J."/>
            <person name="Larimer F."/>
            <person name="Land M."/>
            <person name="Hauser L."/>
            <person name="Kyrpides N."/>
            <person name="Kim E."/>
            <person name="Boone D.R."/>
            <person name="Brockman F."/>
            <person name="Culley D."/>
            <person name="Ferry J."/>
            <person name="Gunsalus R."/>
            <person name="McInerney M.J."/>
            <person name="Morrison M."/>
            <person name="Plugge C."/>
            <person name="Rohlin L."/>
            <person name="Scholten J."/>
            <person name="Sieber J."/>
            <person name="Stams A.J.M."/>
            <person name="Worm P."/>
            <person name="Henstra A.M."/>
            <person name="Richardson P."/>
        </authorList>
    </citation>
    <scope>NUCLEOTIDE SEQUENCE [LARGE SCALE GENOMIC DNA]</scope>
    <source>
        <strain evidence="9">DSM 10017 / MPOB</strain>
    </source>
</reference>
<dbReference type="InterPro" id="IPR012997">
    <property type="entry name" value="RplA"/>
</dbReference>
<evidence type="ECO:0000256" key="2">
    <source>
        <dbReference type="ARBA" id="ARBA00023239"/>
    </source>
</evidence>
<dbReference type="CDD" id="cd22268">
    <property type="entry name" value="DPBB_RlpA-like"/>
    <property type="match status" value="1"/>
</dbReference>
<dbReference type="eggNOG" id="COG3087">
    <property type="taxonomic scope" value="Bacteria"/>
</dbReference>
<dbReference type="PANTHER" id="PTHR34183:SF1">
    <property type="entry name" value="ENDOLYTIC PEPTIDOGLYCAN TRANSGLYCOSYLASE RLPA"/>
    <property type="match status" value="1"/>
</dbReference>
<evidence type="ECO:0000256" key="3">
    <source>
        <dbReference type="ARBA" id="ARBA00023316"/>
    </source>
</evidence>
<comment type="function">
    <text evidence="4">Lytic transglycosylase with a strong preference for naked glycan strands that lack stem peptides.</text>
</comment>
<name>A0LNH1_SYNFM</name>
<dbReference type="PANTHER" id="PTHR34183">
    <property type="entry name" value="ENDOLYTIC PEPTIDOGLYCAN TRANSGLYCOSYLASE RLPA"/>
    <property type="match status" value="1"/>
</dbReference>
<gene>
    <name evidence="4" type="primary">rlpA</name>
    <name evidence="8" type="ordered locus">Sfum_3300</name>
</gene>
<organism evidence="8 9">
    <name type="scientific">Syntrophobacter fumaroxidans (strain DSM 10017 / MPOB)</name>
    <dbReference type="NCBI Taxonomy" id="335543"/>
    <lineage>
        <taxon>Bacteria</taxon>
        <taxon>Pseudomonadati</taxon>
        <taxon>Thermodesulfobacteriota</taxon>
        <taxon>Syntrophobacteria</taxon>
        <taxon>Syntrophobacterales</taxon>
        <taxon>Syntrophobacteraceae</taxon>
        <taxon>Syntrophobacter</taxon>
    </lineage>
</organism>
<keyword evidence="1 6" id="KW-0732">Signal</keyword>
<dbReference type="InterPro" id="IPR036680">
    <property type="entry name" value="SPOR-like_sf"/>
</dbReference>
<comment type="similarity">
    <text evidence="4 5">Belongs to the RlpA family.</text>
</comment>
<keyword evidence="9" id="KW-1185">Reference proteome</keyword>
<dbReference type="InterPro" id="IPR007730">
    <property type="entry name" value="SPOR-like_dom"/>
</dbReference>
<keyword evidence="4 8" id="KW-0449">Lipoprotein</keyword>
<dbReference type="EMBL" id="CP000478">
    <property type="protein sequence ID" value="ABK18973.1"/>
    <property type="molecule type" value="Genomic_DNA"/>
</dbReference>